<accession>A0A8H3G361</accession>
<gene>
    <name evidence="2" type="ORF">GOMPHAMPRED_006533</name>
</gene>
<keyword evidence="3" id="KW-1185">Reference proteome</keyword>
<reference evidence="2" key="1">
    <citation type="submission" date="2021-03" db="EMBL/GenBank/DDBJ databases">
        <authorList>
            <person name="Tagirdzhanova G."/>
        </authorList>
    </citation>
    <scope>NUCLEOTIDE SEQUENCE</scope>
</reference>
<organism evidence="2 3">
    <name type="scientific">Gomphillus americanus</name>
    <dbReference type="NCBI Taxonomy" id="1940652"/>
    <lineage>
        <taxon>Eukaryota</taxon>
        <taxon>Fungi</taxon>
        <taxon>Dikarya</taxon>
        <taxon>Ascomycota</taxon>
        <taxon>Pezizomycotina</taxon>
        <taxon>Lecanoromycetes</taxon>
        <taxon>OSLEUM clade</taxon>
        <taxon>Ostropomycetidae</taxon>
        <taxon>Ostropales</taxon>
        <taxon>Graphidaceae</taxon>
        <taxon>Gomphilloideae</taxon>
        <taxon>Gomphillus</taxon>
    </lineage>
</organism>
<dbReference type="AlphaFoldDB" id="A0A8H3G361"/>
<proteinExistence type="predicted"/>
<dbReference type="EMBL" id="CAJPDQ010000043">
    <property type="protein sequence ID" value="CAF9932256.1"/>
    <property type="molecule type" value="Genomic_DNA"/>
</dbReference>
<dbReference type="InterPro" id="IPR032675">
    <property type="entry name" value="LRR_dom_sf"/>
</dbReference>
<dbReference type="Proteomes" id="UP000664169">
    <property type="component" value="Unassembled WGS sequence"/>
</dbReference>
<name>A0A8H3G361_9LECA</name>
<dbReference type="OrthoDB" id="5368161at2759"/>
<feature type="region of interest" description="Disordered" evidence="1">
    <location>
        <begin position="519"/>
        <end position="560"/>
    </location>
</feature>
<protein>
    <submittedName>
        <fullName evidence="2">Uncharacterized protein</fullName>
    </submittedName>
</protein>
<dbReference type="Gene3D" id="3.80.10.10">
    <property type="entry name" value="Ribonuclease Inhibitor"/>
    <property type="match status" value="1"/>
</dbReference>
<comment type="caution">
    <text evidence="2">The sequence shown here is derived from an EMBL/GenBank/DDBJ whole genome shotgun (WGS) entry which is preliminary data.</text>
</comment>
<evidence type="ECO:0000313" key="3">
    <source>
        <dbReference type="Proteomes" id="UP000664169"/>
    </source>
</evidence>
<evidence type="ECO:0000313" key="2">
    <source>
        <dbReference type="EMBL" id="CAF9932256.1"/>
    </source>
</evidence>
<dbReference type="SUPFAM" id="SSF52047">
    <property type="entry name" value="RNI-like"/>
    <property type="match status" value="1"/>
</dbReference>
<evidence type="ECO:0000256" key="1">
    <source>
        <dbReference type="SAM" id="MobiDB-lite"/>
    </source>
</evidence>
<sequence>MAQPIELMQSATAKALSIPEIISLIMDAICCEPRWQHCRILRSCALVQSSWEIEARRRLWEYCVSNMFGMPPHVPKLDDLLGLKPSRQQDFANNIRCISIRFGQERDHSRSSEDLILFQLQHLSFPRLEEISLYCQEGNDFGNQQISLKQLIGSRLRKVSITAPLASPHLFISEEWITSLTKHSRHIQEFSFLGDEGGDFVLSPSFLTSNVSPATLVSFLESNYSLTSLQWKMGGSLSKTVFKTLAQMPLLRILEIPKIPDPWISDVNAFQPEDCFRSLEKLDCEMSAEVLAKVLPSLRALKQLYLQVEVSSTSRNSTEQTVKTLARVIPVTLEELRLSPTLNATVNAADVLEIARTASNLRCLDMARHHHKLEMECHIPKMLGLDDDFVRDLALLLPKLETICLVSSETKTSESCLIHLGRHCPLLLECILTARIGFEELWMELNSADMRWPRLTYLSIHNFDIRNLGDESNGEISMELNVDLPGYCRAVLDAMPCLEAVVMPSEALEEFMVDVLTGEDNEPDEETSDSDGDCASEDEIQYEDDYDYDDDDDDSDSFDDWDEADWQLALYVLNQQSNGSAGVTGLGTLCEGI</sequence>